<dbReference type="OrthoDB" id="10039170at2759"/>
<evidence type="ECO:0000313" key="5">
    <source>
        <dbReference type="RefSeq" id="XP_022103261.1"/>
    </source>
</evidence>
<reference evidence="3 4" key="1">
    <citation type="submission" date="2025-04" db="UniProtKB">
        <authorList>
            <consortium name="RefSeq"/>
        </authorList>
    </citation>
    <scope>IDENTIFICATION</scope>
</reference>
<feature type="region of interest" description="Disordered" evidence="1">
    <location>
        <begin position="28"/>
        <end position="60"/>
    </location>
</feature>
<dbReference type="RefSeq" id="XP_022103259.1">
    <property type="nucleotide sequence ID" value="XM_022247567.1"/>
</dbReference>
<feature type="compositionally biased region" description="Acidic residues" evidence="1">
    <location>
        <begin position="663"/>
        <end position="675"/>
    </location>
</feature>
<evidence type="ECO:0000313" key="2">
    <source>
        <dbReference type="Proteomes" id="UP000694845"/>
    </source>
</evidence>
<protein>
    <submittedName>
        <fullName evidence="3 4">Uncharacterized protein LOC110986002 isoform X1</fullName>
    </submittedName>
</protein>
<proteinExistence type="predicted"/>
<dbReference type="Proteomes" id="UP000694845">
    <property type="component" value="Unplaced"/>
</dbReference>
<feature type="compositionally biased region" description="Basic and acidic residues" evidence="1">
    <location>
        <begin position="563"/>
        <end position="572"/>
    </location>
</feature>
<dbReference type="RefSeq" id="XP_022103262.1">
    <property type="nucleotide sequence ID" value="XM_022247570.1"/>
</dbReference>
<evidence type="ECO:0000256" key="1">
    <source>
        <dbReference type="SAM" id="MobiDB-lite"/>
    </source>
</evidence>
<dbReference type="KEGG" id="aplc:110986002"/>
<evidence type="ECO:0000313" key="7">
    <source>
        <dbReference type="RefSeq" id="XP_022103263.1"/>
    </source>
</evidence>
<feature type="compositionally biased region" description="Polar residues" evidence="1">
    <location>
        <begin position="643"/>
        <end position="654"/>
    </location>
</feature>
<dbReference type="RefSeq" id="XP_022103263.1">
    <property type="nucleotide sequence ID" value="XM_022247571.1"/>
</dbReference>
<dbReference type="RefSeq" id="XP_022103261.1">
    <property type="nucleotide sequence ID" value="XM_022247569.1"/>
</dbReference>
<dbReference type="GeneID" id="110986002"/>
<name>A0A8B7ZEH7_ACAPL</name>
<evidence type="ECO:0000313" key="4">
    <source>
        <dbReference type="RefSeq" id="XP_022103260.1"/>
    </source>
</evidence>
<accession>A0A8B7ZEH7</accession>
<feature type="compositionally biased region" description="Polar residues" evidence="1">
    <location>
        <begin position="346"/>
        <end position="373"/>
    </location>
</feature>
<gene>
    <name evidence="3 4 5 6 7" type="primary">LOC110986002</name>
</gene>
<evidence type="ECO:0000313" key="3">
    <source>
        <dbReference type="RefSeq" id="XP_022103259.1"/>
    </source>
</evidence>
<feature type="compositionally biased region" description="Basic and acidic residues" evidence="1">
    <location>
        <begin position="590"/>
        <end position="604"/>
    </location>
</feature>
<dbReference type="AlphaFoldDB" id="A0A8B7ZEH7"/>
<organism evidence="2 4">
    <name type="scientific">Acanthaster planci</name>
    <name type="common">Crown-of-thorns starfish</name>
    <dbReference type="NCBI Taxonomy" id="133434"/>
    <lineage>
        <taxon>Eukaryota</taxon>
        <taxon>Metazoa</taxon>
        <taxon>Echinodermata</taxon>
        <taxon>Eleutherozoa</taxon>
        <taxon>Asterozoa</taxon>
        <taxon>Asteroidea</taxon>
        <taxon>Valvatacea</taxon>
        <taxon>Valvatida</taxon>
        <taxon>Acanthasteridae</taxon>
        <taxon>Acanthaster</taxon>
    </lineage>
</organism>
<feature type="compositionally biased region" description="Basic and acidic residues" evidence="1">
    <location>
        <begin position="707"/>
        <end position="726"/>
    </location>
</feature>
<dbReference type="RefSeq" id="XP_022103260.1">
    <property type="nucleotide sequence ID" value="XM_022247568.1"/>
</dbReference>
<keyword evidence="2" id="KW-1185">Reference proteome</keyword>
<feature type="compositionally biased region" description="Polar residues" evidence="1">
    <location>
        <begin position="575"/>
        <end position="589"/>
    </location>
</feature>
<feature type="region of interest" description="Disordered" evidence="1">
    <location>
        <begin position="494"/>
        <end position="753"/>
    </location>
</feature>
<evidence type="ECO:0000313" key="6">
    <source>
        <dbReference type="RefSeq" id="XP_022103262.1"/>
    </source>
</evidence>
<feature type="compositionally biased region" description="Polar residues" evidence="1">
    <location>
        <begin position="618"/>
        <end position="631"/>
    </location>
</feature>
<sequence length="753" mass="82447">MRKGGGPEVPSAKRERRARQLRLVLQCAGPGSVTGSRTSQCRREGRPHGGYKGLSSKYPLSRPGFDNQEFMEEVTNGVNAQYQEEQKCRTNSPQWLPAANKEKNHTGEQPLILQSFLAANKQEQVDGVLPAPKSIGKRQSKSADMYHDNPDYFCRGNSMHQYLTATEMPGQSERLVDLALGRPTRTSLLRVRQRTKSAPGVRAVVEIKTHLHKQQQLVAKTEDRYKSVDFPQDLLPVTEDDETVHQFLIGARYNRMYHHDAKCLNKLGLFVSRQDPLHCFKMNVPAKEGQMNAQLKGSVSSLNLTQSCESFGSDSNVSELAILNHDSPCPKSAWSASGQEDRPTASKGTLQRTTPAPSPSPANRSQETFSSRRSPGWRKRPKLKIIDGTSLQNSHATQDGGQECCIICRSEEPPRHYQRFAPGSHFIRVKEAGREDEDGDWHHDKDHMLVQQYHLRIMGIKYGMKSGPHAPPRSNLLYTSKKIANMTELPFIRQSKNLRDTNGNDSRYDTKTAPGAEASYARPERPSSNSSKIAVRVSSHNEAAEKEVKAAPPEDTVKTSVIADRECTKDGSDNPCGNVTASGQTQQTESYKEAVGRLRLHDAPSGDIYTSAGRDTNVDSPSEAVTASGIEQQKDGSAVVKNAETTADSGSGISQDVPVEGSGDADQDNAGDDEPKDNSNLGNGVREEPTDAQPGENQDSPGASHDIAGEDIHNDPLTDESGKELPESTESQSLTDIAIKDPSEAATGNHGDQ</sequence>
<feature type="region of interest" description="Disordered" evidence="1">
    <location>
        <begin position="331"/>
        <end position="397"/>
    </location>
</feature>